<evidence type="ECO:0000256" key="3">
    <source>
        <dbReference type="ARBA" id="ARBA00022473"/>
    </source>
</evidence>
<dbReference type="CDD" id="cd00086">
    <property type="entry name" value="homeodomain"/>
    <property type="match status" value="1"/>
</dbReference>
<organism evidence="13 14">
    <name type="scientific">Neogobius melanostomus</name>
    <name type="common">round goby</name>
    <dbReference type="NCBI Taxonomy" id="47308"/>
    <lineage>
        <taxon>Eukaryota</taxon>
        <taxon>Metazoa</taxon>
        <taxon>Chordata</taxon>
        <taxon>Craniata</taxon>
        <taxon>Vertebrata</taxon>
        <taxon>Euteleostomi</taxon>
        <taxon>Actinopterygii</taxon>
        <taxon>Neopterygii</taxon>
        <taxon>Teleostei</taxon>
        <taxon>Neoteleostei</taxon>
        <taxon>Acanthomorphata</taxon>
        <taxon>Gobiaria</taxon>
        <taxon>Gobiiformes</taxon>
        <taxon>Gobioidei</taxon>
        <taxon>Gobiidae</taxon>
        <taxon>Benthophilinae</taxon>
        <taxon>Neogobiini</taxon>
        <taxon>Neogobius</taxon>
    </lineage>
</organism>
<protein>
    <recommendedName>
        <fullName evidence="12">Homeobox domain-containing protein</fullName>
    </recommendedName>
</protein>
<keyword evidence="5 9" id="KW-0238">DNA-binding</keyword>
<comment type="similarity">
    <text evidence="2">Belongs to the NK-2 homeobox family.</text>
</comment>
<dbReference type="FunFam" id="1.10.10.60:FF:000101">
    <property type="entry name" value="NK2 homeobox 8"/>
    <property type="match status" value="1"/>
</dbReference>
<dbReference type="PROSITE" id="PS00027">
    <property type="entry name" value="HOMEOBOX_1"/>
    <property type="match status" value="1"/>
</dbReference>
<evidence type="ECO:0000256" key="10">
    <source>
        <dbReference type="RuleBase" id="RU000682"/>
    </source>
</evidence>
<comment type="subcellular location">
    <subcellularLocation>
        <location evidence="1 9 10">Nucleus</location>
    </subcellularLocation>
</comment>
<evidence type="ECO:0000256" key="6">
    <source>
        <dbReference type="ARBA" id="ARBA00023155"/>
    </source>
</evidence>
<keyword evidence="4" id="KW-0805">Transcription regulation</keyword>
<evidence type="ECO:0000256" key="8">
    <source>
        <dbReference type="ARBA" id="ARBA00023242"/>
    </source>
</evidence>
<feature type="transmembrane region" description="Helical" evidence="11">
    <location>
        <begin position="15"/>
        <end position="34"/>
    </location>
</feature>
<dbReference type="GO" id="GO:0030154">
    <property type="term" value="P:cell differentiation"/>
    <property type="evidence" value="ECO:0007669"/>
    <property type="project" value="TreeGrafter"/>
</dbReference>
<dbReference type="PANTHER" id="PTHR24340">
    <property type="entry name" value="HOMEOBOX PROTEIN NKX"/>
    <property type="match status" value="1"/>
</dbReference>
<evidence type="ECO:0000256" key="4">
    <source>
        <dbReference type="ARBA" id="ARBA00023015"/>
    </source>
</evidence>
<dbReference type="Gene3D" id="1.10.10.60">
    <property type="entry name" value="Homeodomain-like"/>
    <property type="match status" value="1"/>
</dbReference>
<dbReference type="InterPro" id="IPR020479">
    <property type="entry name" value="HD_metazoa"/>
</dbReference>
<dbReference type="InterPro" id="IPR017970">
    <property type="entry name" value="Homeobox_CS"/>
</dbReference>
<dbReference type="Proteomes" id="UP000694523">
    <property type="component" value="Unplaced"/>
</dbReference>
<dbReference type="PANTHER" id="PTHR24340:SF24">
    <property type="entry name" value="HOMEOBOX PROTEIN NKX-2.2"/>
    <property type="match status" value="1"/>
</dbReference>
<dbReference type="Ensembl" id="ENSNMLT00000003240.1">
    <property type="protein sequence ID" value="ENSNMLP00000002816.1"/>
    <property type="gene ID" value="ENSNMLG00000002039.1"/>
</dbReference>
<evidence type="ECO:0000259" key="12">
    <source>
        <dbReference type="PROSITE" id="PS50071"/>
    </source>
</evidence>
<evidence type="ECO:0000256" key="11">
    <source>
        <dbReference type="SAM" id="Phobius"/>
    </source>
</evidence>
<dbReference type="GO" id="GO:0000981">
    <property type="term" value="F:DNA-binding transcription factor activity, RNA polymerase II-specific"/>
    <property type="evidence" value="ECO:0007669"/>
    <property type="project" value="InterPro"/>
</dbReference>
<dbReference type="PROSITE" id="PS50071">
    <property type="entry name" value="HOMEOBOX_2"/>
    <property type="match status" value="1"/>
</dbReference>
<dbReference type="SMART" id="SM00389">
    <property type="entry name" value="HOX"/>
    <property type="match status" value="1"/>
</dbReference>
<dbReference type="PRINTS" id="PR00024">
    <property type="entry name" value="HOMEOBOX"/>
</dbReference>
<dbReference type="InterPro" id="IPR001356">
    <property type="entry name" value="HD"/>
</dbReference>
<dbReference type="GO" id="GO:0005634">
    <property type="term" value="C:nucleus"/>
    <property type="evidence" value="ECO:0007669"/>
    <property type="project" value="UniProtKB-SubCell"/>
</dbReference>
<dbReference type="InterPro" id="IPR050394">
    <property type="entry name" value="Homeobox_NK-like"/>
</dbReference>
<name>A0A8C6SEN9_9GOBI</name>
<dbReference type="AlphaFoldDB" id="A0A8C6SEN9"/>
<evidence type="ECO:0000313" key="14">
    <source>
        <dbReference type="Proteomes" id="UP000694523"/>
    </source>
</evidence>
<keyword evidence="6 9" id="KW-0371">Homeobox</keyword>
<evidence type="ECO:0000256" key="1">
    <source>
        <dbReference type="ARBA" id="ARBA00004123"/>
    </source>
</evidence>
<evidence type="ECO:0000256" key="7">
    <source>
        <dbReference type="ARBA" id="ARBA00023163"/>
    </source>
</evidence>
<accession>A0A8C6SEN9</accession>
<keyword evidence="7" id="KW-0804">Transcription</keyword>
<reference evidence="13" key="1">
    <citation type="submission" date="2025-08" db="UniProtKB">
        <authorList>
            <consortium name="Ensembl"/>
        </authorList>
    </citation>
    <scope>IDENTIFICATION</scope>
</reference>
<keyword evidence="11" id="KW-0812">Transmembrane</keyword>
<evidence type="ECO:0000313" key="13">
    <source>
        <dbReference type="Ensembl" id="ENSNMLP00000002816.1"/>
    </source>
</evidence>
<evidence type="ECO:0000256" key="2">
    <source>
        <dbReference type="ARBA" id="ARBA00005661"/>
    </source>
</evidence>
<evidence type="ECO:0000256" key="9">
    <source>
        <dbReference type="PROSITE-ProRule" id="PRU00108"/>
    </source>
</evidence>
<evidence type="ECO:0000256" key="5">
    <source>
        <dbReference type="ARBA" id="ARBA00023125"/>
    </source>
</evidence>
<proteinExistence type="inferred from homology"/>
<reference evidence="13" key="2">
    <citation type="submission" date="2025-09" db="UniProtKB">
        <authorList>
            <consortium name="Ensembl"/>
        </authorList>
    </citation>
    <scope>IDENTIFICATION</scope>
</reference>
<sequence length="153" mass="17699">MCTLWSFVIQCLQYVYIYSDLLLFCCVILSLSLFTPRSAYPPGEAGLRPGPGLVCSVGSDASGRGRKRRVLFSKAQTFELERRFKQQRYLSAPEREALAGNIQLTPNQVKIWFQNHRYKLKRARSERGLEALQLLPMRRLHMPLIKPLTLYHL</sequence>
<keyword evidence="11" id="KW-0472">Membrane</keyword>
<keyword evidence="11" id="KW-1133">Transmembrane helix</keyword>
<dbReference type="Pfam" id="PF00046">
    <property type="entry name" value="Homeodomain"/>
    <property type="match status" value="1"/>
</dbReference>
<feature type="domain" description="Homeobox" evidence="12">
    <location>
        <begin position="63"/>
        <end position="123"/>
    </location>
</feature>
<dbReference type="SUPFAM" id="SSF46689">
    <property type="entry name" value="Homeodomain-like"/>
    <property type="match status" value="1"/>
</dbReference>
<feature type="DNA-binding region" description="Homeobox" evidence="9">
    <location>
        <begin position="65"/>
        <end position="124"/>
    </location>
</feature>
<dbReference type="GO" id="GO:0000978">
    <property type="term" value="F:RNA polymerase II cis-regulatory region sequence-specific DNA binding"/>
    <property type="evidence" value="ECO:0007669"/>
    <property type="project" value="TreeGrafter"/>
</dbReference>
<keyword evidence="14" id="KW-1185">Reference proteome</keyword>
<dbReference type="InterPro" id="IPR009057">
    <property type="entry name" value="Homeodomain-like_sf"/>
</dbReference>
<keyword evidence="8 9" id="KW-0539">Nucleus</keyword>
<keyword evidence="3" id="KW-0217">Developmental protein</keyword>